<dbReference type="RefSeq" id="WP_234812744.1">
    <property type="nucleotide sequence ID" value="NZ_AP022612.1"/>
</dbReference>
<dbReference type="InterPro" id="IPR036250">
    <property type="entry name" value="AcylCo_DH-like_C"/>
</dbReference>
<sequence length="325" mass="34137">MSGESEEQQALRDVLRSFFAGGDTATWQRLMSDIGADALVFDVGQPDCTPSELAILAEEAGAALFDGPLVPSVIAGAVGDETLLAPLRDGTRTVGATVTPVTDLIVHEDTVDVVSEPVWGGAGASQVIVTGPASIAWLDAESVTSTPLSGLDLSREFTRIAAQGARPRNLLQGAEAETAAATAALLTSLVISAELLGVAQHAFDHTVDYLRTRVQFGRTIGSFQAVKHRLADLLSAVELARSAVYGAAANLDDLDLAVAATLTRDAALSVTRAAVQLHGGIAITWEHWAHRYLRRAHAVTALTGSAAQHRRLLADLIDRRDGINV</sequence>
<dbReference type="PANTHER" id="PTHR43884">
    <property type="entry name" value="ACYL-COA DEHYDROGENASE"/>
    <property type="match status" value="1"/>
</dbReference>
<organism evidence="4 5">
    <name type="scientific">Mycolicibacterium confluentis</name>
    <dbReference type="NCBI Taxonomy" id="28047"/>
    <lineage>
        <taxon>Bacteria</taxon>
        <taxon>Bacillati</taxon>
        <taxon>Actinomycetota</taxon>
        <taxon>Actinomycetes</taxon>
        <taxon>Mycobacteriales</taxon>
        <taxon>Mycobacteriaceae</taxon>
        <taxon>Mycolicibacterium</taxon>
    </lineage>
</organism>
<evidence type="ECO:0000256" key="3">
    <source>
        <dbReference type="ARBA" id="ARBA00023002"/>
    </source>
</evidence>
<dbReference type="Gene3D" id="1.20.140.10">
    <property type="entry name" value="Butyryl-CoA Dehydrogenase, subunit A, domain 3"/>
    <property type="match status" value="1"/>
</dbReference>
<evidence type="ECO:0000313" key="5">
    <source>
        <dbReference type="Proteomes" id="UP000466931"/>
    </source>
</evidence>
<evidence type="ECO:0000256" key="1">
    <source>
        <dbReference type="ARBA" id="ARBA00022630"/>
    </source>
</evidence>
<proteinExistence type="predicted"/>
<reference evidence="4" key="2">
    <citation type="submission" date="2020-02" db="EMBL/GenBank/DDBJ databases">
        <authorList>
            <person name="Matsumoto Y."/>
            <person name="Motooka D."/>
            <person name="Nakamura S."/>
        </authorList>
    </citation>
    <scope>NUCLEOTIDE SEQUENCE</scope>
    <source>
        <strain evidence="4">JCM 13671</strain>
    </source>
</reference>
<accession>A0A7I7Y075</accession>
<dbReference type="SUPFAM" id="SSF47203">
    <property type="entry name" value="Acyl-CoA dehydrogenase C-terminal domain-like"/>
    <property type="match status" value="1"/>
</dbReference>
<dbReference type="AlphaFoldDB" id="A0A7I7Y075"/>
<reference evidence="4" key="1">
    <citation type="journal article" date="2019" name="Emerg. Microbes Infect.">
        <title>Comprehensive subspecies identification of 175 nontuberculous mycobacteria species based on 7547 genomic profiles.</title>
        <authorList>
            <person name="Matsumoto Y."/>
            <person name="Kinjo T."/>
            <person name="Motooka D."/>
            <person name="Nabeya D."/>
            <person name="Jung N."/>
            <person name="Uechi K."/>
            <person name="Horii T."/>
            <person name="Iida T."/>
            <person name="Fujita J."/>
            <person name="Nakamura S."/>
        </authorList>
    </citation>
    <scope>NUCLEOTIDE SEQUENCE [LARGE SCALE GENOMIC DNA]</scope>
    <source>
        <strain evidence="4">JCM 13671</strain>
    </source>
</reference>
<gene>
    <name evidence="4" type="ORF">MCNF_36750</name>
</gene>
<dbReference type="EMBL" id="AP022612">
    <property type="protein sequence ID" value="BBZ35070.1"/>
    <property type="molecule type" value="Genomic_DNA"/>
</dbReference>
<keyword evidence="2" id="KW-0274">FAD</keyword>
<dbReference type="Proteomes" id="UP000466931">
    <property type="component" value="Chromosome"/>
</dbReference>
<evidence type="ECO:0000256" key="2">
    <source>
        <dbReference type="ARBA" id="ARBA00022827"/>
    </source>
</evidence>
<dbReference type="Pfam" id="PF00441">
    <property type="entry name" value="Acyl-CoA_dh_1"/>
    <property type="match status" value="1"/>
</dbReference>
<evidence type="ECO:0000313" key="4">
    <source>
        <dbReference type="EMBL" id="BBZ35070.1"/>
    </source>
</evidence>
<keyword evidence="5" id="KW-1185">Reference proteome</keyword>
<dbReference type="GO" id="GO:0003995">
    <property type="term" value="F:acyl-CoA dehydrogenase activity"/>
    <property type="evidence" value="ECO:0007669"/>
    <property type="project" value="TreeGrafter"/>
</dbReference>
<keyword evidence="1" id="KW-0285">Flavoprotein</keyword>
<dbReference type="PANTHER" id="PTHR43884:SF20">
    <property type="entry name" value="ACYL-COA DEHYDROGENASE FADE28"/>
    <property type="match status" value="1"/>
</dbReference>
<name>A0A7I7Y075_9MYCO</name>
<dbReference type="InterPro" id="IPR009075">
    <property type="entry name" value="AcylCo_DH/oxidase_C"/>
</dbReference>
<keyword evidence="3" id="KW-0560">Oxidoreductase</keyword>
<protein>
    <submittedName>
        <fullName evidence="4">Acyl-CoA dehydrogenase</fullName>
    </submittedName>
</protein>